<dbReference type="AlphaFoldDB" id="A0A1C7LWJ0"/>
<dbReference type="Proteomes" id="UP000092993">
    <property type="component" value="Unassembled WGS sequence"/>
</dbReference>
<comment type="caution">
    <text evidence="1">The sequence shown here is derived from an EMBL/GenBank/DDBJ whole genome shotgun (WGS) entry which is preliminary data.</text>
</comment>
<evidence type="ECO:0000313" key="1">
    <source>
        <dbReference type="EMBL" id="OBZ69050.1"/>
    </source>
</evidence>
<dbReference type="OrthoDB" id="5311491at2759"/>
<proteinExistence type="predicted"/>
<reference evidence="1 2" key="1">
    <citation type="submission" date="2016-03" db="EMBL/GenBank/DDBJ databases">
        <title>Whole genome sequencing of Grifola frondosa 9006-11.</title>
        <authorList>
            <person name="Min B."/>
            <person name="Park H."/>
            <person name="Kim J.-G."/>
            <person name="Cho H."/>
            <person name="Oh Y.-L."/>
            <person name="Kong W.-S."/>
            <person name="Choi I.-G."/>
        </authorList>
    </citation>
    <scope>NUCLEOTIDE SEQUENCE [LARGE SCALE GENOMIC DNA]</scope>
    <source>
        <strain evidence="1 2">9006-11</strain>
    </source>
</reference>
<keyword evidence="2" id="KW-1185">Reference proteome</keyword>
<evidence type="ECO:0000313" key="2">
    <source>
        <dbReference type="Proteomes" id="UP000092993"/>
    </source>
</evidence>
<gene>
    <name evidence="1" type="ORF">A0H81_11212</name>
</gene>
<dbReference type="InterPro" id="IPR029058">
    <property type="entry name" value="AB_hydrolase_fold"/>
</dbReference>
<dbReference type="Gene3D" id="3.40.50.1820">
    <property type="entry name" value="alpha/beta hydrolase"/>
    <property type="match status" value="1"/>
</dbReference>
<accession>A0A1C7LWJ0</accession>
<protein>
    <recommendedName>
        <fullName evidence="3">AB hydrolase-1 domain-containing protein</fullName>
    </recommendedName>
</protein>
<organism evidence="1 2">
    <name type="scientific">Grifola frondosa</name>
    <name type="common">Maitake</name>
    <name type="synonym">Polyporus frondosus</name>
    <dbReference type="NCBI Taxonomy" id="5627"/>
    <lineage>
        <taxon>Eukaryota</taxon>
        <taxon>Fungi</taxon>
        <taxon>Dikarya</taxon>
        <taxon>Basidiomycota</taxon>
        <taxon>Agaricomycotina</taxon>
        <taxon>Agaricomycetes</taxon>
        <taxon>Polyporales</taxon>
        <taxon>Grifolaceae</taxon>
        <taxon>Grifola</taxon>
    </lineage>
</organism>
<name>A0A1C7LWJ0_GRIFR</name>
<dbReference type="OMA" id="WAVERMC"/>
<sequence length="328" mass="35336">MPLAPLGHSVHFFYTDTGPPANSATYTTLVLIHGIIFHQATFRRLYPFAAQHNLRLVAPNLRDYPGSTPYTPHETDAFANPHTHVQDAAIQAYGAEIAAFLAWLIKTHDLPPVTTPANSAAAGGIALLGWSGGNTATLAMLAHANKLPAETRSLLASHLRTLIIFEPTISALGIDAPPTLYSPLRDSSISLDERTSISGPWLSTHYSSADPHPARAPEPTCAPALQDPPPSTTRMSAEDLAAITDVGVIQRAQGAMLSVDPRIYNRNLRKALGLDWGAASVLPLLRIEVVWCDRSVGDCVYAAWAVERMCEEGGGRGRFWGRARAGWV</sequence>
<dbReference type="SUPFAM" id="SSF53474">
    <property type="entry name" value="alpha/beta-Hydrolases"/>
    <property type="match status" value="1"/>
</dbReference>
<dbReference type="EMBL" id="LUGG01000019">
    <property type="protein sequence ID" value="OBZ69050.1"/>
    <property type="molecule type" value="Genomic_DNA"/>
</dbReference>
<evidence type="ECO:0008006" key="3">
    <source>
        <dbReference type="Google" id="ProtNLM"/>
    </source>
</evidence>